<dbReference type="NCBIfam" id="NF033484">
    <property type="entry name" value="Stp1_PP2C_phos"/>
    <property type="match status" value="1"/>
</dbReference>
<dbReference type="PROSITE" id="PS51746">
    <property type="entry name" value="PPM_2"/>
    <property type="match status" value="1"/>
</dbReference>
<sequence length="254" mass="28116">MRIEVAGITHVGMKRNHNEDNYLLLPEESLCCVADGMGGHSSGEIASKIAVDELGEFFRMTSRDAEATWPFKMDKTRNYDENRLATGIKLANAKIFERASSDTKYKGMGTTIVTVYFANATAYVGHVGDSRVYFFRDGTLRQITEDHSLLNDYLKAKKLSPEEIENFPHKNVIVRALGMKESVLVDVARLEPKENDVFLLCSDGLSGMVTDPQIQEVLGRTSELEKACSQLIDLANAAGGNDNVTCVLARYHGD</sequence>
<protein>
    <submittedName>
        <fullName evidence="2">Protein phosphatase</fullName>
    </submittedName>
</protein>
<name>A0A1H7QJQ1_STIAU</name>
<organism evidence="2 3">
    <name type="scientific">Stigmatella aurantiaca</name>
    <dbReference type="NCBI Taxonomy" id="41"/>
    <lineage>
        <taxon>Bacteria</taxon>
        <taxon>Pseudomonadati</taxon>
        <taxon>Myxococcota</taxon>
        <taxon>Myxococcia</taxon>
        <taxon>Myxococcales</taxon>
        <taxon>Cystobacterineae</taxon>
        <taxon>Archangiaceae</taxon>
        <taxon>Stigmatella</taxon>
    </lineage>
</organism>
<evidence type="ECO:0000259" key="1">
    <source>
        <dbReference type="PROSITE" id="PS51746"/>
    </source>
</evidence>
<dbReference type="SMART" id="SM00332">
    <property type="entry name" value="PP2Cc"/>
    <property type="match status" value="1"/>
</dbReference>
<dbReference type="PANTHER" id="PTHR47992">
    <property type="entry name" value="PROTEIN PHOSPHATASE"/>
    <property type="match status" value="1"/>
</dbReference>
<dbReference type="SUPFAM" id="SSF81606">
    <property type="entry name" value="PP2C-like"/>
    <property type="match status" value="1"/>
</dbReference>
<dbReference type="AlphaFoldDB" id="A0A1H7QJQ1"/>
<dbReference type="GO" id="GO:0004722">
    <property type="term" value="F:protein serine/threonine phosphatase activity"/>
    <property type="evidence" value="ECO:0007669"/>
    <property type="project" value="InterPro"/>
</dbReference>
<accession>A0A1H7QJQ1</accession>
<feature type="domain" description="PPM-type phosphatase" evidence="1">
    <location>
        <begin position="2"/>
        <end position="251"/>
    </location>
</feature>
<reference evidence="3" key="1">
    <citation type="submission" date="2016-10" db="EMBL/GenBank/DDBJ databases">
        <authorList>
            <person name="Varghese N."/>
            <person name="Submissions S."/>
        </authorList>
    </citation>
    <scope>NUCLEOTIDE SEQUENCE [LARGE SCALE GENOMIC DNA]</scope>
    <source>
        <strain evidence="3">DSM 17044</strain>
    </source>
</reference>
<dbReference type="OrthoDB" id="5496340at2"/>
<dbReference type="InterPro" id="IPR036457">
    <property type="entry name" value="PPM-type-like_dom_sf"/>
</dbReference>
<gene>
    <name evidence="2" type="ORF">SAMN05444354_106168</name>
</gene>
<dbReference type="CDD" id="cd00143">
    <property type="entry name" value="PP2Cc"/>
    <property type="match status" value="1"/>
</dbReference>
<dbReference type="Proteomes" id="UP000182719">
    <property type="component" value="Unassembled WGS sequence"/>
</dbReference>
<evidence type="ECO:0000313" key="2">
    <source>
        <dbReference type="EMBL" id="SEL48143.1"/>
    </source>
</evidence>
<evidence type="ECO:0000313" key="3">
    <source>
        <dbReference type="Proteomes" id="UP000182719"/>
    </source>
</evidence>
<dbReference type="InterPro" id="IPR001932">
    <property type="entry name" value="PPM-type_phosphatase-like_dom"/>
</dbReference>
<dbReference type="RefSeq" id="WP_075006870.1">
    <property type="nucleotide sequence ID" value="NZ_FOAP01000006.1"/>
</dbReference>
<proteinExistence type="predicted"/>
<dbReference type="SMART" id="SM00331">
    <property type="entry name" value="PP2C_SIG"/>
    <property type="match status" value="1"/>
</dbReference>
<dbReference type="Gene3D" id="3.60.40.10">
    <property type="entry name" value="PPM-type phosphatase domain"/>
    <property type="match status" value="1"/>
</dbReference>
<keyword evidence="3" id="KW-1185">Reference proteome</keyword>
<dbReference type="InterPro" id="IPR015655">
    <property type="entry name" value="PP2C"/>
</dbReference>
<dbReference type="EMBL" id="FOAP01000006">
    <property type="protein sequence ID" value="SEL48143.1"/>
    <property type="molecule type" value="Genomic_DNA"/>
</dbReference>
<dbReference type="Pfam" id="PF13672">
    <property type="entry name" value="PP2C_2"/>
    <property type="match status" value="1"/>
</dbReference>